<evidence type="ECO:0000313" key="4">
    <source>
        <dbReference type="EMBL" id="GMT19964.1"/>
    </source>
</evidence>
<feature type="compositionally biased region" description="Low complexity" evidence="2">
    <location>
        <begin position="434"/>
        <end position="448"/>
    </location>
</feature>
<dbReference type="EMBL" id="BTSY01000003">
    <property type="protein sequence ID" value="GMT19964.1"/>
    <property type="molecule type" value="Genomic_DNA"/>
</dbReference>
<dbReference type="SUPFAM" id="SSF54236">
    <property type="entry name" value="Ubiquitin-like"/>
    <property type="match status" value="1"/>
</dbReference>
<protein>
    <recommendedName>
        <fullName evidence="1">UBX domain-containing protein 4</fullName>
    </recommendedName>
</protein>
<sequence length="490" mass="53434">MRWFEGNVSEAINETRRIGALFVVYITGGKDVEEAHMSECWEAVDVEKDLPWRVVAIKLKAGSEDANSFAQIYPVPMHPITYFIDGNGKPTNVVLFNKIEPMDAAKFRENLPKLVFPIPGKEAASGLTRIDGSTPVAAAAAPSTSAAPTAAAPATQPTISQAEQIAAKIRLAKALVESKKQQEEEKKRKEQAANDMRMREERDRAREYAEERRNKELLEAAAARRKDKLESAKEKERVKEQIKADKAEREARFRQQSSQASPTEEKKTGIAPPTTVASDRCRIQLRFPDGSVALHDFPSADTLASLRQIVAADARVRGSPFRLAQPAPRRIYTEEEMETTFLQLALTPASTLLVLTDSPSGGFPAVAAAVSGAVQPAYNPMTTLIGFVTYLIFTPIQYILSLIGMGGGRGEEKKKGTVERILADDAQKPSTSTAQQGAGDAANAAGVAARRRHQGGSTIHTLGSQAEEPERRPTEDDPEANWNGNSTQFL</sequence>
<dbReference type="Proteomes" id="UP001432322">
    <property type="component" value="Unassembled WGS sequence"/>
</dbReference>
<dbReference type="InterPro" id="IPR001012">
    <property type="entry name" value="UBX_dom"/>
</dbReference>
<evidence type="ECO:0000256" key="1">
    <source>
        <dbReference type="ARBA" id="ARBA00040925"/>
    </source>
</evidence>
<accession>A0AAV5VNJ9</accession>
<dbReference type="InterPro" id="IPR029071">
    <property type="entry name" value="Ubiquitin-like_domsf"/>
</dbReference>
<organism evidence="4 5">
    <name type="scientific">Pristionchus fissidentatus</name>
    <dbReference type="NCBI Taxonomy" id="1538716"/>
    <lineage>
        <taxon>Eukaryota</taxon>
        <taxon>Metazoa</taxon>
        <taxon>Ecdysozoa</taxon>
        <taxon>Nematoda</taxon>
        <taxon>Chromadorea</taxon>
        <taxon>Rhabditida</taxon>
        <taxon>Rhabditina</taxon>
        <taxon>Diplogasteromorpha</taxon>
        <taxon>Diplogasteroidea</taxon>
        <taxon>Neodiplogasteridae</taxon>
        <taxon>Pristionchus</taxon>
    </lineage>
</organism>
<gene>
    <name evidence="4" type="ORF">PFISCL1PPCAC_11261</name>
</gene>
<dbReference type="GO" id="GO:0036503">
    <property type="term" value="P:ERAD pathway"/>
    <property type="evidence" value="ECO:0007669"/>
    <property type="project" value="TreeGrafter"/>
</dbReference>
<feature type="region of interest" description="Disordered" evidence="2">
    <location>
        <begin position="177"/>
        <end position="277"/>
    </location>
</feature>
<dbReference type="Pfam" id="PF23187">
    <property type="entry name" value="UBX7_N"/>
    <property type="match status" value="1"/>
</dbReference>
<evidence type="ECO:0000313" key="5">
    <source>
        <dbReference type="Proteomes" id="UP001432322"/>
    </source>
</evidence>
<keyword evidence="5" id="KW-1185">Reference proteome</keyword>
<dbReference type="PANTHER" id="PTHR46424">
    <property type="entry name" value="UBX DOMAIN-CONTAINING PROTEIN 4"/>
    <property type="match status" value="1"/>
</dbReference>
<feature type="region of interest" description="Disordered" evidence="2">
    <location>
        <begin position="424"/>
        <end position="490"/>
    </location>
</feature>
<dbReference type="PANTHER" id="PTHR46424:SF1">
    <property type="entry name" value="UBX DOMAIN-CONTAINING PROTEIN 4"/>
    <property type="match status" value="1"/>
</dbReference>
<reference evidence="4" key="1">
    <citation type="submission" date="2023-10" db="EMBL/GenBank/DDBJ databases">
        <title>Genome assembly of Pristionchus species.</title>
        <authorList>
            <person name="Yoshida K."/>
            <person name="Sommer R.J."/>
        </authorList>
    </citation>
    <scope>NUCLEOTIDE SEQUENCE</scope>
    <source>
        <strain evidence="4">RS5133</strain>
    </source>
</reference>
<name>A0AAV5VNJ9_9BILA</name>
<feature type="domain" description="UBX" evidence="3">
    <location>
        <begin position="276"/>
        <end position="354"/>
    </location>
</feature>
<dbReference type="CDD" id="cd16117">
    <property type="entry name" value="UBX_UBXN4"/>
    <property type="match status" value="1"/>
</dbReference>
<proteinExistence type="predicted"/>
<evidence type="ECO:0000256" key="2">
    <source>
        <dbReference type="SAM" id="MobiDB-lite"/>
    </source>
</evidence>
<comment type="caution">
    <text evidence="4">The sequence shown here is derived from an EMBL/GenBank/DDBJ whole genome shotgun (WGS) entry which is preliminary data.</text>
</comment>
<feature type="compositionally biased region" description="Basic and acidic residues" evidence="2">
    <location>
        <begin position="177"/>
        <end position="253"/>
    </location>
</feature>
<feature type="compositionally biased region" description="Polar residues" evidence="2">
    <location>
        <begin position="455"/>
        <end position="464"/>
    </location>
</feature>
<dbReference type="SMART" id="SM00166">
    <property type="entry name" value="UBX"/>
    <property type="match status" value="1"/>
</dbReference>
<dbReference type="Pfam" id="PF00789">
    <property type="entry name" value="UBX"/>
    <property type="match status" value="1"/>
</dbReference>
<dbReference type="PROSITE" id="PS50033">
    <property type="entry name" value="UBX"/>
    <property type="match status" value="1"/>
</dbReference>
<evidence type="ECO:0000259" key="3">
    <source>
        <dbReference type="PROSITE" id="PS50033"/>
    </source>
</evidence>
<dbReference type="Gene3D" id="3.10.20.90">
    <property type="entry name" value="Phosphatidylinositol 3-kinase Catalytic Subunit, Chain A, domain 1"/>
    <property type="match status" value="1"/>
</dbReference>
<dbReference type="AlphaFoldDB" id="A0AAV5VNJ9"/>
<dbReference type="GO" id="GO:0005783">
    <property type="term" value="C:endoplasmic reticulum"/>
    <property type="evidence" value="ECO:0007669"/>
    <property type="project" value="TreeGrafter"/>
</dbReference>